<keyword evidence="10" id="KW-0378">Hydrolase</keyword>
<evidence type="ECO:0000256" key="11">
    <source>
        <dbReference type="ARBA" id="ARBA00022807"/>
    </source>
</evidence>
<accession>A0ABQ9FJE6</accession>
<evidence type="ECO:0000259" key="16">
    <source>
        <dbReference type="PROSITE" id="PS50802"/>
    </source>
</evidence>
<keyword evidence="9" id="KW-0833">Ubl conjugation pathway</keyword>
<dbReference type="InterPro" id="IPR049768">
    <property type="entry name" value="ZRANB1_OTU"/>
</dbReference>
<dbReference type="SUPFAM" id="SSF90209">
    <property type="entry name" value="Ran binding protein zinc finger-like"/>
    <property type="match status" value="2"/>
</dbReference>
<comment type="caution">
    <text evidence="17">The sequence shown here is derived from an EMBL/GenBank/DDBJ whole genome shotgun (WGS) entry which is preliminary data.</text>
</comment>
<keyword evidence="18" id="KW-1185">Reference proteome</keyword>
<dbReference type="Pfam" id="PF00641">
    <property type="entry name" value="Zn_ribbon_RanBP"/>
    <property type="match status" value="3"/>
</dbReference>
<dbReference type="PROSITE" id="PS50802">
    <property type="entry name" value="OTU"/>
    <property type="match status" value="1"/>
</dbReference>
<keyword evidence="6" id="KW-0479">Metal-binding</keyword>
<evidence type="ECO:0000313" key="18">
    <source>
        <dbReference type="Proteomes" id="UP001217089"/>
    </source>
</evidence>
<feature type="domain" description="RanBP2-type" evidence="15">
    <location>
        <begin position="82"/>
        <end position="111"/>
    </location>
</feature>
<gene>
    <name evidence="17" type="ORF">KUTeg_005322</name>
</gene>
<dbReference type="Proteomes" id="UP001217089">
    <property type="component" value="Unassembled WGS sequence"/>
</dbReference>
<dbReference type="InterPro" id="IPR051346">
    <property type="entry name" value="OTU_Deubiquitinase"/>
</dbReference>
<evidence type="ECO:0000256" key="10">
    <source>
        <dbReference type="ARBA" id="ARBA00022801"/>
    </source>
</evidence>
<proteinExistence type="inferred from homology"/>
<evidence type="ECO:0000256" key="9">
    <source>
        <dbReference type="ARBA" id="ARBA00022786"/>
    </source>
</evidence>
<feature type="compositionally biased region" description="Polar residues" evidence="14">
    <location>
        <begin position="249"/>
        <end position="269"/>
    </location>
</feature>
<dbReference type="CDD" id="cd22767">
    <property type="entry name" value="OTU_ZRANB1"/>
    <property type="match status" value="1"/>
</dbReference>
<name>A0ABQ9FJE6_TEGGR</name>
<dbReference type="Gene3D" id="4.10.1060.10">
    <property type="entry name" value="Zinc finger, RanBP2-type"/>
    <property type="match status" value="2"/>
</dbReference>
<dbReference type="InterPro" id="IPR041294">
    <property type="entry name" value="AnkUBD"/>
</dbReference>
<evidence type="ECO:0000256" key="13">
    <source>
        <dbReference type="PROSITE-ProRule" id="PRU00322"/>
    </source>
</evidence>
<evidence type="ECO:0000256" key="1">
    <source>
        <dbReference type="ARBA" id="ARBA00000707"/>
    </source>
</evidence>
<evidence type="ECO:0000256" key="3">
    <source>
        <dbReference type="ARBA" id="ARBA00012759"/>
    </source>
</evidence>
<protein>
    <recommendedName>
        <fullName evidence="3">ubiquitinyl hydrolase 1</fullName>
        <ecNumber evidence="3">3.4.19.12</ecNumber>
    </recommendedName>
</protein>
<dbReference type="InterPro" id="IPR001876">
    <property type="entry name" value="Znf_RanBP2"/>
</dbReference>
<dbReference type="Pfam" id="PF02338">
    <property type="entry name" value="OTU"/>
    <property type="match status" value="1"/>
</dbReference>
<keyword evidence="7" id="KW-0677">Repeat</keyword>
<keyword evidence="8 13" id="KW-0863">Zinc-finger</keyword>
<comment type="similarity">
    <text evidence="2">Belongs to the peptidase C64 family.</text>
</comment>
<keyword evidence="12" id="KW-0862">Zinc</keyword>
<feature type="domain" description="RanBP2-type" evidence="15">
    <location>
        <begin position="12"/>
        <end position="41"/>
    </location>
</feature>
<evidence type="ECO:0000256" key="6">
    <source>
        <dbReference type="ARBA" id="ARBA00022723"/>
    </source>
</evidence>
<organism evidence="17 18">
    <name type="scientific">Tegillarca granosa</name>
    <name type="common">Malaysian cockle</name>
    <name type="synonym">Anadara granosa</name>
    <dbReference type="NCBI Taxonomy" id="220873"/>
    <lineage>
        <taxon>Eukaryota</taxon>
        <taxon>Metazoa</taxon>
        <taxon>Spiralia</taxon>
        <taxon>Lophotrochozoa</taxon>
        <taxon>Mollusca</taxon>
        <taxon>Bivalvia</taxon>
        <taxon>Autobranchia</taxon>
        <taxon>Pteriomorphia</taxon>
        <taxon>Arcoida</taxon>
        <taxon>Arcoidea</taxon>
        <taxon>Arcidae</taxon>
        <taxon>Tegillarca</taxon>
    </lineage>
</organism>
<dbReference type="PANTHER" id="PTHR13367">
    <property type="entry name" value="UBIQUITIN THIOESTERASE"/>
    <property type="match status" value="1"/>
</dbReference>
<keyword evidence="11" id="KW-0788">Thiol protease</keyword>
<dbReference type="Gene3D" id="1.25.40.560">
    <property type="match status" value="1"/>
</dbReference>
<sequence>MKYSLIMSDSTKQEKWACEYCTYKNYEAASKCTLCKASRPLYLISDIQNEEQDIYKMAATMGHNKESSSSGRISCSSASYETEGKWSCHACTYLNWPRSLKCTQCLTPRKKKSPVASGSPTLDNKQKIMSPVKINTREKISGGTLNFAPTNKESSSSSPKAAKDANNKSQFNDINKSITNYANNKWICKACTYANWPKANKCVICGTAKGRLSPEITSPQLSPNSASNQPNNRNVSPTGCGTAAGIISQGMQSPSGLSVQVEQQQSKSDVASAPSPPIKMSEDNKSLERRLKQIRKCMRENDWLWLNACVGVVDGEFHAVEGYIASGGDPSRTLTQEEVTLLNRPSAFEVGYTLIHLAIRFKREDMLAILLSSTEAASKAIKHLPLHCSPDLASEIRREISSTLRQRKAGFPCQFLTECVTFSMPAGIHDLPDEAQRQLFDENLDQDVQKELEDEYLLNWSLELSNRLGSRLYALWNRTAGDCLLDSVLQATWGIFDSDNTMRRALAESLTEGAMMFYPRWKEYESMHAETLQFSLDETQWQHDWAVLLSLASQPGASLEQTHIFALAHILRRPIIVYGVKYVKSFRGETIGFARFQGVYLPLLWERGFCWKSPIALGYTRGHFSALVPMDMDTDDTIGAGANIESNDENQVVYLPLIDYEGKLLPVHFLTGSEIGREEVILREWLDCVVTKGGCLVALQKLGNNPPAVKQMLEEWLDHYRHIIHPRVSPGSQSALATQTFSSDGESDQE</sequence>
<feature type="domain" description="RanBP2-type" evidence="15">
    <location>
        <begin position="182"/>
        <end position="211"/>
    </location>
</feature>
<dbReference type="PROSITE" id="PS50199">
    <property type="entry name" value="ZF_RANBP2_2"/>
    <property type="match status" value="3"/>
</dbReference>
<evidence type="ECO:0000256" key="12">
    <source>
        <dbReference type="ARBA" id="ARBA00022833"/>
    </source>
</evidence>
<dbReference type="Pfam" id="PF18418">
    <property type="entry name" value="AnkUBD"/>
    <property type="match status" value="1"/>
</dbReference>
<dbReference type="PANTHER" id="PTHR13367:SF28">
    <property type="entry name" value="UBIQUITIN THIOESTERASE ZRANB1"/>
    <property type="match status" value="1"/>
</dbReference>
<dbReference type="Gene3D" id="2.30.30.380">
    <property type="entry name" value="Zn-finger domain of Sec23/24"/>
    <property type="match status" value="1"/>
</dbReference>
<reference evidence="17 18" key="1">
    <citation type="submission" date="2022-12" db="EMBL/GenBank/DDBJ databases">
        <title>Chromosome-level genome of Tegillarca granosa.</title>
        <authorList>
            <person name="Kim J."/>
        </authorList>
    </citation>
    <scope>NUCLEOTIDE SEQUENCE [LARGE SCALE GENOMIC DNA]</scope>
    <source>
        <strain evidence="17">Teg-2019</strain>
        <tissue evidence="17">Adductor muscle</tissue>
    </source>
</reference>
<evidence type="ECO:0000256" key="14">
    <source>
        <dbReference type="SAM" id="MobiDB-lite"/>
    </source>
</evidence>
<keyword evidence="5" id="KW-0879">Wnt signaling pathway</keyword>
<evidence type="ECO:0000256" key="4">
    <source>
        <dbReference type="ARBA" id="ARBA00022670"/>
    </source>
</evidence>
<evidence type="ECO:0000313" key="17">
    <source>
        <dbReference type="EMBL" id="KAJ8317418.1"/>
    </source>
</evidence>
<dbReference type="InterPro" id="IPR003323">
    <property type="entry name" value="OTU_dom"/>
</dbReference>
<keyword evidence="4" id="KW-0645">Protease</keyword>
<dbReference type="InterPro" id="IPR036443">
    <property type="entry name" value="Znf_RanBP2_sf"/>
</dbReference>
<feature type="compositionally biased region" description="Low complexity" evidence="14">
    <location>
        <begin position="151"/>
        <end position="160"/>
    </location>
</feature>
<feature type="region of interest" description="Disordered" evidence="14">
    <location>
        <begin position="110"/>
        <end position="168"/>
    </location>
</feature>
<comment type="catalytic activity">
    <reaction evidence="1">
        <text>Thiol-dependent hydrolysis of ester, thioester, amide, peptide and isopeptide bonds formed by the C-terminal Gly of ubiquitin (a 76-residue protein attached to proteins as an intracellular targeting signal).</text>
        <dbReference type="EC" id="3.4.19.12"/>
    </reaction>
</comment>
<evidence type="ECO:0000256" key="2">
    <source>
        <dbReference type="ARBA" id="ARBA00005865"/>
    </source>
</evidence>
<feature type="region of interest" description="Disordered" evidence="14">
    <location>
        <begin position="216"/>
        <end position="285"/>
    </location>
</feature>
<evidence type="ECO:0000259" key="15">
    <source>
        <dbReference type="PROSITE" id="PS50199"/>
    </source>
</evidence>
<dbReference type="EMBL" id="JARBDR010000246">
    <property type="protein sequence ID" value="KAJ8317418.1"/>
    <property type="molecule type" value="Genomic_DNA"/>
</dbReference>
<dbReference type="EC" id="3.4.19.12" evidence="3"/>
<feature type="region of interest" description="Disordered" evidence="14">
    <location>
        <begin position="731"/>
        <end position="750"/>
    </location>
</feature>
<feature type="compositionally biased region" description="Polar residues" evidence="14">
    <location>
        <begin position="731"/>
        <end position="744"/>
    </location>
</feature>
<dbReference type="SMART" id="SM00547">
    <property type="entry name" value="ZnF_RBZ"/>
    <property type="match status" value="3"/>
</dbReference>
<feature type="domain" description="OTU" evidence="16">
    <location>
        <begin position="472"/>
        <end position="630"/>
    </location>
</feature>
<dbReference type="PROSITE" id="PS01358">
    <property type="entry name" value="ZF_RANBP2_1"/>
    <property type="match status" value="3"/>
</dbReference>
<feature type="compositionally biased region" description="Polar residues" evidence="14">
    <location>
        <begin position="216"/>
        <end position="239"/>
    </location>
</feature>
<evidence type="ECO:0000256" key="5">
    <source>
        <dbReference type="ARBA" id="ARBA00022687"/>
    </source>
</evidence>
<evidence type="ECO:0000256" key="8">
    <source>
        <dbReference type="ARBA" id="ARBA00022771"/>
    </source>
</evidence>
<evidence type="ECO:0000256" key="7">
    <source>
        <dbReference type="ARBA" id="ARBA00022737"/>
    </source>
</evidence>